<evidence type="ECO:0000313" key="5">
    <source>
        <dbReference type="Proteomes" id="UP001228044"/>
    </source>
</evidence>
<dbReference type="InterPro" id="IPR013424">
    <property type="entry name" value="Ice-binding_C"/>
</dbReference>
<accession>A0ABT8DZB5</accession>
<evidence type="ECO:0000256" key="2">
    <source>
        <dbReference type="SAM" id="Phobius"/>
    </source>
</evidence>
<evidence type="ECO:0000313" key="4">
    <source>
        <dbReference type="EMBL" id="MDN3922938.1"/>
    </source>
</evidence>
<keyword evidence="5" id="KW-1185">Reference proteome</keyword>
<dbReference type="NCBIfam" id="NF038126">
    <property type="entry name" value="PEP_CTERM_FxDxF"/>
    <property type="match status" value="1"/>
</dbReference>
<feature type="domain" description="Ice-binding protein C-terminal" evidence="3">
    <location>
        <begin position="74"/>
        <end position="97"/>
    </location>
</feature>
<dbReference type="RefSeq" id="WP_290361314.1">
    <property type="nucleotide sequence ID" value="NZ_JAUHHC010000006.1"/>
</dbReference>
<keyword evidence="2" id="KW-0472">Membrane</keyword>
<evidence type="ECO:0000256" key="1">
    <source>
        <dbReference type="SAM" id="MobiDB-lite"/>
    </source>
</evidence>
<keyword evidence="2" id="KW-0812">Transmembrane</keyword>
<name>A0ABT8DZB5_9BURK</name>
<dbReference type="EMBL" id="JAUHHC010000006">
    <property type="protein sequence ID" value="MDN3922938.1"/>
    <property type="molecule type" value="Genomic_DNA"/>
</dbReference>
<evidence type="ECO:0000259" key="3">
    <source>
        <dbReference type="Pfam" id="PF07589"/>
    </source>
</evidence>
<protein>
    <submittedName>
        <fullName evidence="4">FxDxF family PEP-CTERM protein</fullName>
    </submittedName>
</protein>
<keyword evidence="2" id="KW-1133">Transmembrane helix</keyword>
<gene>
    <name evidence="4" type="ORF">QWJ38_21815</name>
</gene>
<proteinExistence type="predicted"/>
<comment type="caution">
    <text evidence="4">The sequence shown here is derived from an EMBL/GenBank/DDBJ whole genome shotgun (WGS) entry which is preliminary data.</text>
</comment>
<feature type="region of interest" description="Disordered" evidence="1">
    <location>
        <begin position="1"/>
        <end position="20"/>
    </location>
</feature>
<dbReference type="Proteomes" id="UP001228044">
    <property type="component" value="Unassembled WGS sequence"/>
</dbReference>
<organism evidence="4 5">
    <name type="scientific">Roseateles violae</name>
    <dbReference type="NCBI Taxonomy" id="3058042"/>
    <lineage>
        <taxon>Bacteria</taxon>
        <taxon>Pseudomonadati</taxon>
        <taxon>Pseudomonadota</taxon>
        <taxon>Betaproteobacteria</taxon>
        <taxon>Burkholderiales</taxon>
        <taxon>Sphaerotilaceae</taxon>
        <taxon>Roseateles</taxon>
    </lineage>
</organism>
<dbReference type="NCBIfam" id="TIGR02595">
    <property type="entry name" value="PEP_CTERM"/>
    <property type="match status" value="1"/>
</dbReference>
<dbReference type="Pfam" id="PF07589">
    <property type="entry name" value="PEP-CTERM"/>
    <property type="match status" value="1"/>
</dbReference>
<feature type="transmembrane region" description="Helical" evidence="2">
    <location>
        <begin position="78"/>
        <end position="94"/>
    </location>
</feature>
<sequence length="99" mass="10327">MAKRRASWTTGRSVRGSPGAAVPAVERAGAWHAVILRPGPPDPAGNYYLNVTGIANGTTGGIYNGAISAQVPVVPEPTSYALMIAGLVVIGFLLRRRRS</sequence>
<reference evidence="4 5" key="1">
    <citation type="submission" date="2023-06" db="EMBL/GenBank/DDBJ databases">
        <title>Pelomonas sp. PFR6 16S ribosomal RNA gene Genome sequencing and assembly.</title>
        <authorList>
            <person name="Woo H."/>
        </authorList>
    </citation>
    <scope>NUCLEOTIDE SEQUENCE [LARGE SCALE GENOMIC DNA]</scope>
    <source>
        <strain evidence="4 5">PFR6</strain>
    </source>
</reference>